<dbReference type="AlphaFoldDB" id="C7RH56"/>
<gene>
    <name evidence="4" type="ordered locus">Apre_0789</name>
</gene>
<keyword evidence="5" id="KW-1185">Reference proteome</keyword>
<dbReference type="PANTHER" id="PTHR43080:SF30">
    <property type="entry name" value="CYCLIC DI-AMP RECEPTOR B"/>
    <property type="match status" value="1"/>
</dbReference>
<evidence type="ECO:0000259" key="3">
    <source>
        <dbReference type="PROSITE" id="PS51371"/>
    </source>
</evidence>
<dbReference type="RefSeq" id="WP_015777720.1">
    <property type="nucleotide sequence ID" value="NC_013171.1"/>
</dbReference>
<dbReference type="SUPFAM" id="SSF54631">
    <property type="entry name" value="CBS-domain pair"/>
    <property type="match status" value="1"/>
</dbReference>
<proteinExistence type="predicted"/>
<dbReference type="eggNOG" id="COG0517">
    <property type="taxonomic scope" value="Bacteria"/>
</dbReference>
<dbReference type="NCBIfam" id="NF041630">
    <property type="entry name" value="CBS_CbpB"/>
    <property type="match status" value="1"/>
</dbReference>
<dbReference type="Pfam" id="PF00571">
    <property type="entry name" value="CBS"/>
    <property type="match status" value="2"/>
</dbReference>
<evidence type="ECO:0000313" key="5">
    <source>
        <dbReference type="Proteomes" id="UP000002294"/>
    </source>
</evidence>
<dbReference type="STRING" id="525919.Apre_0789"/>
<accession>C7RH56</accession>
<dbReference type="InterPro" id="IPR046342">
    <property type="entry name" value="CBS_dom_sf"/>
</dbReference>
<feature type="domain" description="CBS" evidence="3">
    <location>
        <begin position="18"/>
        <end position="78"/>
    </location>
</feature>
<dbReference type="HOGENOM" id="CLU_117108_1_1_9"/>
<reference evidence="4 5" key="1">
    <citation type="journal article" date="2009" name="Stand. Genomic Sci.">
        <title>Complete genome sequence of Anaerococcus prevotii type strain (PC1).</title>
        <authorList>
            <person name="Labutti K."/>
            <person name="Pukall R."/>
            <person name="Steenblock K."/>
            <person name="Glavina Del Rio T."/>
            <person name="Tice H."/>
            <person name="Copeland A."/>
            <person name="Cheng J.F."/>
            <person name="Lucas S."/>
            <person name="Chen F."/>
            <person name="Nolan M."/>
            <person name="Bruce D."/>
            <person name="Goodwin L."/>
            <person name="Pitluck S."/>
            <person name="Ivanova N."/>
            <person name="Mavromatis K."/>
            <person name="Ovchinnikova G."/>
            <person name="Pati A."/>
            <person name="Chen A."/>
            <person name="Palaniappan K."/>
            <person name="Land M."/>
            <person name="Hauser L."/>
            <person name="Chang Y.J."/>
            <person name="Jeffries C.D."/>
            <person name="Chain P."/>
            <person name="Saunders E."/>
            <person name="Brettin T."/>
            <person name="Detter J.C."/>
            <person name="Han C."/>
            <person name="Goker M."/>
            <person name="Bristow J."/>
            <person name="Eisen J.A."/>
            <person name="Markowitz V."/>
            <person name="Hugenholtz P."/>
            <person name="Kyrpides N.C."/>
            <person name="Klenk H.P."/>
            <person name="Lapidus A."/>
        </authorList>
    </citation>
    <scope>NUCLEOTIDE SEQUENCE [LARGE SCALE GENOMIC DNA]</scope>
    <source>
        <strain evidence="5">ATCC 9321 / DSM 20548 / JCM 6508 / NCTC 11806 / PC1</strain>
    </source>
</reference>
<dbReference type="PROSITE" id="PS51371">
    <property type="entry name" value="CBS"/>
    <property type="match status" value="1"/>
</dbReference>
<protein>
    <submittedName>
        <fullName evidence="4">Transcriptional regulator, XRE family</fullName>
    </submittedName>
</protein>
<dbReference type="PANTHER" id="PTHR43080">
    <property type="entry name" value="CBS DOMAIN-CONTAINING PROTEIN CBSX3, MITOCHONDRIAL"/>
    <property type="match status" value="1"/>
</dbReference>
<dbReference type="Gene3D" id="3.10.580.10">
    <property type="entry name" value="CBS-domain"/>
    <property type="match status" value="1"/>
</dbReference>
<name>C7RH56_ANAPD</name>
<dbReference type="InterPro" id="IPR051257">
    <property type="entry name" value="Diverse_CBS-Domain"/>
</dbReference>
<evidence type="ECO:0000313" key="4">
    <source>
        <dbReference type="EMBL" id="ACV28817.1"/>
    </source>
</evidence>
<dbReference type="CDD" id="cd04643">
    <property type="entry name" value="CBS_pair_bac"/>
    <property type="match status" value="1"/>
</dbReference>
<evidence type="ECO:0000256" key="1">
    <source>
        <dbReference type="ARBA" id="ARBA00023122"/>
    </source>
</evidence>
<evidence type="ECO:0000256" key="2">
    <source>
        <dbReference type="PROSITE-ProRule" id="PRU00703"/>
    </source>
</evidence>
<organism evidence="4 5">
    <name type="scientific">Anaerococcus prevotii (strain ATCC 9321 / DSM 20548 / JCM 6508 / NCTC 11806 / PC1)</name>
    <name type="common">Peptostreptococcus prevotii</name>
    <name type="synonym">Peptococcus prevotii</name>
    <dbReference type="NCBI Taxonomy" id="525919"/>
    <lineage>
        <taxon>Bacteria</taxon>
        <taxon>Bacillati</taxon>
        <taxon>Bacillota</taxon>
        <taxon>Tissierellia</taxon>
        <taxon>Tissierellales</taxon>
        <taxon>Peptoniphilaceae</taxon>
        <taxon>Anaerococcus</taxon>
    </lineage>
</organism>
<dbReference type="Proteomes" id="UP000002294">
    <property type="component" value="Chromosome"/>
</dbReference>
<dbReference type="OrthoDB" id="2375431at2"/>
<dbReference type="EMBL" id="CP001708">
    <property type="protein sequence ID" value="ACV28817.1"/>
    <property type="molecule type" value="Genomic_DNA"/>
</dbReference>
<dbReference type="InterPro" id="IPR048125">
    <property type="entry name" value="CBS_CbpB"/>
</dbReference>
<keyword evidence="1 2" id="KW-0129">CBS domain</keyword>
<dbReference type="SMART" id="SM00116">
    <property type="entry name" value="CBS"/>
    <property type="match status" value="1"/>
</dbReference>
<dbReference type="KEGG" id="apr:Apre_0789"/>
<sequence length="159" mass="18058">MISKVIKDMFNRPTENLMIPASDVATCNEEDTLLHAVLVLSNSGYQIIPVIDSENHVRGLISISDIVTSFDNLSLFDEEKLNAIKVKEVMNQVVPILFDNYDLEDVLRLLVNNNFVCITHKNGYFLGIIPRKVALERFTHIAHNIDSEYDLVEKVNDLV</sequence>
<dbReference type="InterPro" id="IPR000644">
    <property type="entry name" value="CBS_dom"/>
</dbReference>